<protein>
    <submittedName>
        <fullName evidence="2">Thiol-disulfide isomerase or thioredoxin</fullName>
    </submittedName>
</protein>
<proteinExistence type="predicted"/>
<organism evidence="2 3">
    <name type="scientific">Natronorubrum sediminis</name>
    <dbReference type="NCBI Taxonomy" id="640943"/>
    <lineage>
        <taxon>Archaea</taxon>
        <taxon>Methanobacteriati</taxon>
        <taxon>Methanobacteriota</taxon>
        <taxon>Stenosarchaea group</taxon>
        <taxon>Halobacteria</taxon>
        <taxon>Halobacteriales</taxon>
        <taxon>Natrialbaceae</taxon>
        <taxon>Natronorubrum</taxon>
    </lineage>
</organism>
<evidence type="ECO:0000313" key="3">
    <source>
        <dbReference type="Proteomes" id="UP000199112"/>
    </source>
</evidence>
<sequence>MSLETLRPNPTWDEASYQEAVDTLAAHDDLVYKVWGGDWCKDCRKLLPNLGAALEAADVPEAQIEEYALGEDKQGEGVEEYDIEYIPTVVVETTDGEEVIRFVESEDLPPAVWLATQLEEQR</sequence>
<keyword evidence="3" id="KW-1185">Reference proteome</keyword>
<dbReference type="Proteomes" id="UP000199112">
    <property type="component" value="Unassembled WGS sequence"/>
</dbReference>
<gene>
    <name evidence="2" type="ORF">SAMN04487967_0164</name>
</gene>
<dbReference type="OrthoDB" id="195058at2157"/>
<accession>A0A1H6FJM1</accession>
<keyword evidence="2" id="KW-0413">Isomerase</keyword>
<dbReference type="RefSeq" id="WP_090503679.1">
    <property type="nucleotide sequence ID" value="NZ_FNWL01000001.1"/>
</dbReference>
<reference evidence="3" key="1">
    <citation type="submission" date="2016-10" db="EMBL/GenBank/DDBJ databases">
        <authorList>
            <person name="Varghese N."/>
            <person name="Submissions S."/>
        </authorList>
    </citation>
    <scope>NUCLEOTIDE SEQUENCE [LARGE SCALE GENOMIC DNA]</scope>
    <source>
        <strain evidence="3">CGMCC 1.8981</strain>
    </source>
</reference>
<dbReference type="InterPro" id="IPR036249">
    <property type="entry name" value="Thioredoxin-like_sf"/>
</dbReference>
<dbReference type="AlphaFoldDB" id="A0A1H6FJM1"/>
<evidence type="ECO:0000313" key="2">
    <source>
        <dbReference type="EMBL" id="SEH11036.1"/>
    </source>
</evidence>
<dbReference type="EMBL" id="FNWL01000001">
    <property type="protein sequence ID" value="SEH11036.1"/>
    <property type="molecule type" value="Genomic_DNA"/>
</dbReference>
<evidence type="ECO:0000259" key="1">
    <source>
        <dbReference type="Pfam" id="PF00085"/>
    </source>
</evidence>
<name>A0A1H6FJM1_9EURY</name>
<dbReference type="GO" id="GO:0016853">
    <property type="term" value="F:isomerase activity"/>
    <property type="evidence" value="ECO:0007669"/>
    <property type="project" value="UniProtKB-KW"/>
</dbReference>
<feature type="domain" description="Thioredoxin" evidence="1">
    <location>
        <begin position="14"/>
        <end position="104"/>
    </location>
</feature>
<dbReference type="Gene3D" id="3.40.30.10">
    <property type="entry name" value="Glutaredoxin"/>
    <property type="match status" value="1"/>
</dbReference>
<dbReference type="Pfam" id="PF00085">
    <property type="entry name" value="Thioredoxin"/>
    <property type="match status" value="1"/>
</dbReference>
<dbReference type="SUPFAM" id="SSF52833">
    <property type="entry name" value="Thioredoxin-like"/>
    <property type="match status" value="1"/>
</dbReference>
<dbReference type="InterPro" id="IPR013766">
    <property type="entry name" value="Thioredoxin_domain"/>
</dbReference>